<dbReference type="GO" id="GO:0006313">
    <property type="term" value="P:DNA transposition"/>
    <property type="evidence" value="ECO:0007669"/>
    <property type="project" value="InterPro"/>
</dbReference>
<name>A0AAP5F4N1_9GAMM</name>
<dbReference type="Proteomes" id="UP001240529">
    <property type="component" value="Unassembled WGS sequence"/>
</dbReference>
<accession>A0AAP5F4N1</accession>
<dbReference type="AlphaFoldDB" id="A0AAP5F4N1"/>
<feature type="domain" description="Transposase IS4-like" evidence="1">
    <location>
        <begin position="311"/>
        <end position="448"/>
    </location>
</feature>
<evidence type="ECO:0000313" key="4">
    <source>
        <dbReference type="Proteomes" id="UP001240529"/>
    </source>
</evidence>
<dbReference type="InterPro" id="IPR002559">
    <property type="entry name" value="Transposase_11"/>
</dbReference>
<dbReference type="Pfam" id="PF05598">
    <property type="entry name" value="DUF772"/>
    <property type="match status" value="1"/>
</dbReference>
<evidence type="ECO:0000259" key="2">
    <source>
        <dbReference type="Pfam" id="PF05598"/>
    </source>
</evidence>
<dbReference type="PANTHER" id="PTHR33803:SF3">
    <property type="entry name" value="BLL1974 PROTEIN"/>
    <property type="match status" value="1"/>
</dbReference>
<dbReference type="NCBIfam" id="NF033578">
    <property type="entry name" value="transpos_IS5_1"/>
    <property type="match status" value="1"/>
</dbReference>
<dbReference type="EMBL" id="JAVIAC010000017">
    <property type="protein sequence ID" value="MDQ7954254.1"/>
    <property type="molecule type" value="Genomic_DNA"/>
</dbReference>
<dbReference type="InterPro" id="IPR008490">
    <property type="entry name" value="Transposase_InsH_N"/>
</dbReference>
<dbReference type="InterPro" id="IPR047710">
    <property type="entry name" value="Transpos_IS5-like"/>
</dbReference>
<gene>
    <name evidence="3" type="ORF">Q0031_20935</name>
</gene>
<dbReference type="GO" id="GO:0004803">
    <property type="term" value="F:transposase activity"/>
    <property type="evidence" value="ECO:0007669"/>
    <property type="project" value="InterPro"/>
</dbReference>
<reference evidence="3" key="1">
    <citation type="submission" date="2023-07" db="EMBL/GenBank/DDBJ databases">
        <authorList>
            <person name="Shahid S."/>
            <person name="Akbar M.Y."/>
            <person name="Ajmal W."/>
            <person name="Ansari A."/>
            <person name="Ghazanfar S."/>
        </authorList>
    </citation>
    <scope>NUCLEOTIDE SEQUENCE</scope>
    <source>
        <strain evidence="3">NIGAB</strain>
    </source>
</reference>
<dbReference type="PANTHER" id="PTHR33803">
    <property type="entry name" value="IS1478 TRANSPOSASE"/>
    <property type="match status" value="1"/>
</dbReference>
<proteinExistence type="predicted"/>
<evidence type="ECO:0000259" key="1">
    <source>
        <dbReference type="Pfam" id="PF01609"/>
    </source>
</evidence>
<comment type="caution">
    <text evidence="3">The sequence shown here is derived from an EMBL/GenBank/DDBJ whole genome shotgun (WGS) entry which is preliminary data.</text>
</comment>
<feature type="domain" description="Transposase InsH N-terminal" evidence="2">
    <location>
        <begin position="15"/>
        <end position="136"/>
    </location>
</feature>
<protein>
    <submittedName>
        <fullName evidence="3">IS5 family transposase</fullName>
    </submittedName>
</protein>
<dbReference type="Pfam" id="PF01609">
    <property type="entry name" value="DDE_Tnp_1"/>
    <property type="match status" value="1"/>
</dbReference>
<evidence type="ECO:0000313" key="3">
    <source>
        <dbReference type="EMBL" id="MDQ7954254.1"/>
    </source>
</evidence>
<dbReference type="GO" id="GO:0003677">
    <property type="term" value="F:DNA binding"/>
    <property type="evidence" value="ECO:0007669"/>
    <property type="project" value="InterPro"/>
</dbReference>
<sequence length="516" mass="57511">MFTCPATDDFFRSRIDQMIDLRHPLAVLSSRMPWQEIEARVAHLLVRKAHAGQAMPDLDLFGEKPQRQAAASKAGRPRVALRIMVSLLYLKHAFNESDEGVVARWADTPRWQFFSGCAYYEDRQPCDATTLVKFRQLLGEEGVEELLAQTINVAVELKLIKPQELSRVIVDSTVQHKAIAHPTDSRLLETARVKLVEAAKGAGIDLKQTFAKEGKELGRKAGRYAHARQFKRMRRAIKRQRTIVGRLQREIERKIATGASAIGQAVRQALAQTLSKAARIVAQSGQRKAVDGQPKLYAWHAPEVDCISKGKAKQPYEFGVKVGIASTLKGNLIVGARAFHGNPYDGHTLTEQLEQATILMQDSDAKPATAFVDLGYRGVDADNPDVHIVHRGKAKRISEQERKLLRRRQAIEPIIGHLKADHRMGRCHLKGEQGDRLHAVLCAAGYNIKWLLRMIVKKGVAFLQVVFLCLLQASTQERSWLAAVMDMRSWAADARSTLCTALANRLTLGAGRLSQA</sequence>
<organism evidence="3 4">
    <name type="scientific">Stenotrophomonas geniculata</name>
    <dbReference type="NCBI Taxonomy" id="86188"/>
    <lineage>
        <taxon>Bacteria</taxon>
        <taxon>Pseudomonadati</taxon>
        <taxon>Pseudomonadota</taxon>
        <taxon>Gammaproteobacteria</taxon>
        <taxon>Lysobacterales</taxon>
        <taxon>Lysobacteraceae</taxon>
        <taxon>Stenotrophomonas</taxon>
    </lineage>
</organism>